<reference evidence="1" key="1">
    <citation type="journal article" date="2014" name="Front. Microbiol.">
        <title>High frequency of phylogenetically diverse reductive dehalogenase-homologous genes in deep subseafloor sedimentary metagenomes.</title>
        <authorList>
            <person name="Kawai M."/>
            <person name="Futagami T."/>
            <person name="Toyoda A."/>
            <person name="Takaki Y."/>
            <person name="Nishi S."/>
            <person name="Hori S."/>
            <person name="Arai W."/>
            <person name="Tsubouchi T."/>
            <person name="Morono Y."/>
            <person name="Uchiyama I."/>
            <person name="Ito T."/>
            <person name="Fujiyama A."/>
            <person name="Inagaki F."/>
            <person name="Takami H."/>
        </authorList>
    </citation>
    <scope>NUCLEOTIDE SEQUENCE</scope>
    <source>
        <strain evidence="1">Expedition CK06-06</strain>
    </source>
</reference>
<protein>
    <submittedName>
        <fullName evidence="1">Uncharacterized protein</fullName>
    </submittedName>
</protein>
<dbReference type="EMBL" id="BARS01007110">
    <property type="protein sequence ID" value="GAF78439.1"/>
    <property type="molecule type" value="Genomic_DNA"/>
</dbReference>
<accession>X0SBN7</accession>
<sequence>MSIYLWQNDTHPLPVETIGVPFRLEIQTPRIQGRGGNGILGRRILDSVYCNCHKKSCFKFLPKIRAASGNLGTIVSCDSMDRLPLPPD</sequence>
<proteinExistence type="predicted"/>
<evidence type="ECO:0000313" key="1">
    <source>
        <dbReference type="EMBL" id="GAF78439.1"/>
    </source>
</evidence>
<name>X0SBN7_9ZZZZ</name>
<comment type="caution">
    <text evidence="1">The sequence shown here is derived from an EMBL/GenBank/DDBJ whole genome shotgun (WGS) entry which is preliminary data.</text>
</comment>
<dbReference type="AlphaFoldDB" id="X0SBN7"/>
<organism evidence="1">
    <name type="scientific">marine sediment metagenome</name>
    <dbReference type="NCBI Taxonomy" id="412755"/>
    <lineage>
        <taxon>unclassified sequences</taxon>
        <taxon>metagenomes</taxon>
        <taxon>ecological metagenomes</taxon>
    </lineage>
</organism>
<gene>
    <name evidence="1" type="ORF">S01H1_13755</name>
</gene>